<dbReference type="GO" id="GO:0003995">
    <property type="term" value="F:acyl-CoA dehydrogenase activity"/>
    <property type="evidence" value="ECO:0007669"/>
    <property type="project" value="TreeGrafter"/>
</dbReference>
<reference evidence="10 11" key="1">
    <citation type="submission" date="2020-03" db="EMBL/GenBank/DDBJ databases">
        <title>Genomic Encyclopedia of Type Strains, Phase IV (KMG-IV): sequencing the most valuable type-strain genomes for metagenomic binning, comparative biology and taxonomic classification.</title>
        <authorList>
            <person name="Goeker M."/>
        </authorList>
    </citation>
    <scope>NUCLEOTIDE SEQUENCE [LARGE SCALE GENOMIC DNA]</scope>
    <source>
        <strain evidence="10 11">DSM 25229</strain>
    </source>
</reference>
<dbReference type="InterPro" id="IPR006091">
    <property type="entry name" value="Acyl-CoA_Oxase/DH_mid-dom"/>
</dbReference>
<keyword evidence="5 6" id="KW-0560">Oxidoreductase</keyword>
<dbReference type="Proteomes" id="UP000535078">
    <property type="component" value="Unassembled WGS sequence"/>
</dbReference>
<dbReference type="Gene3D" id="1.10.540.10">
    <property type="entry name" value="Acyl-CoA dehydrogenase/oxidase, N-terminal domain"/>
    <property type="match status" value="1"/>
</dbReference>
<dbReference type="Pfam" id="PF00441">
    <property type="entry name" value="Acyl-CoA_dh_1"/>
    <property type="match status" value="1"/>
</dbReference>
<organism evidence="10 11">
    <name type="scientific">Sphingopyxis italica</name>
    <dbReference type="NCBI Taxonomy" id="1129133"/>
    <lineage>
        <taxon>Bacteria</taxon>
        <taxon>Pseudomonadati</taxon>
        <taxon>Pseudomonadota</taxon>
        <taxon>Alphaproteobacteria</taxon>
        <taxon>Sphingomonadales</taxon>
        <taxon>Sphingomonadaceae</taxon>
        <taxon>Sphingopyxis</taxon>
    </lineage>
</organism>
<keyword evidence="11" id="KW-1185">Reference proteome</keyword>
<name>A0A7X6B8J8_9SPHN</name>
<evidence type="ECO:0000256" key="6">
    <source>
        <dbReference type="RuleBase" id="RU362125"/>
    </source>
</evidence>
<comment type="cofactor">
    <cofactor evidence="1 6">
        <name>FAD</name>
        <dbReference type="ChEBI" id="CHEBI:57692"/>
    </cofactor>
</comment>
<evidence type="ECO:0000256" key="5">
    <source>
        <dbReference type="ARBA" id="ARBA00023002"/>
    </source>
</evidence>
<dbReference type="InterPro" id="IPR046373">
    <property type="entry name" value="Acyl-CoA_Oxase/DH_mid-dom_sf"/>
</dbReference>
<sequence>MRGQTMDFTYTETQDMIRDTLARFLSDTYDFETRQKFINGDGGRDPAIWTALAQELGMLGAPFAEEHGGLGGGALENAIVMEELGKVIGIEPYLPTVVIAGGALKAVGGAQADAMIPEIIAGNAIVAFAYAEPQGRYDLANLRTTAKKDGAGYLLNGHKGVVYAAPWATHLLVTARTGGGQRDKDGVSLFLIDANLPGIVRRDYPTVDGSRASEIYFENVAIPGDALLGGEGAGLPLVEQIVDEATVAVCAEATGVMQKLHEGTLEYTQQRKQFGVPIAKFQVLQHRMVDMFMEVEQARSMTIMGTLKLGLPANERMAAVSAAKNKVARGANFVGQNAIQTHGGIGITQELAIGHYFKRATMIESQFGSADFHMDRYERITLAD</sequence>
<dbReference type="EMBL" id="JAATIT010000002">
    <property type="protein sequence ID" value="NJB89825.1"/>
    <property type="molecule type" value="Genomic_DNA"/>
</dbReference>
<evidence type="ECO:0000256" key="2">
    <source>
        <dbReference type="ARBA" id="ARBA00009347"/>
    </source>
</evidence>
<accession>A0A7X6B8J8</accession>
<dbReference type="Gene3D" id="1.20.140.10">
    <property type="entry name" value="Butyryl-CoA Dehydrogenase, subunit A, domain 3"/>
    <property type="match status" value="1"/>
</dbReference>
<dbReference type="InterPro" id="IPR013786">
    <property type="entry name" value="AcylCoA_DH/ox_N"/>
</dbReference>
<evidence type="ECO:0000256" key="3">
    <source>
        <dbReference type="ARBA" id="ARBA00022630"/>
    </source>
</evidence>
<dbReference type="AlphaFoldDB" id="A0A7X6B8J8"/>
<dbReference type="SUPFAM" id="SSF47203">
    <property type="entry name" value="Acyl-CoA dehydrogenase C-terminal domain-like"/>
    <property type="match status" value="1"/>
</dbReference>
<dbReference type="InterPro" id="IPR037069">
    <property type="entry name" value="AcylCoA_DH/ox_N_sf"/>
</dbReference>
<evidence type="ECO:0000313" key="11">
    <source>
        <dbReference type="Proteomes" id="UP000535078"/>
    </source>
</evidence>
<dbReference type="Pfam" id="PF02771">
    <property type="entry name" value="Acyl-CoA_dh_N"/>
    <property type="match status" value="1"/>
</dbReference>
<dbReference type="Gene3D" id="2.40.110.10">
    <property type="entry name" value="Butyryl-CoA Dehydrogenase, subunit A, domain 2"/>
    <property type="match status" value="1"/>
</dbReference>
<feature type="domain" description="Acyl-CoA dehydrogenase/oxidase C-terminal" evidence="7">
    <location>
        <begin position="232"/>
        <end position="375"/>
    </location>
</feature>
<feature type="domain" description="Acyl-CoA dehydrogenase/oxidase N-terminal" evidence="9">
    <location>
        <begin position="11"/>
        <end position="122"/>
    </location>
</feature>
<dbReference type="CDD" id="cd00567">
    <property type="entry name" value="ACAD"/>
    <property type="match status" value="1"/>
</dbReference>
<dbReference type="InterPro" id="IPR009075">
    <property type="entry name" value="AcylCo_DH/oxidase_C"/>
</dbReference>
<feature type="domain" description="Acyl-CoA oxidase/dehydrogenase middle" evidence="8">
    <location>
        <begin position="127"/>
        <end position="220"/>
    </location>
</feature>
<protein>
    <submittedName>
        <fullName evidence="10">Alkylation response protein AidB-like acyl-CoA dehydrogenase</fullName>
    </submittedName>
</protein>
<evidence type="ECO:0000256" key="4">
    <source>
        <dbReference type="ARBA" id="ARBA00022827"/>
    </source>
</evidence>
<dbReference type="GO" id="GO:0050660">
    <property type="term" value="F:flavin adenine dinucleotide binding"/>
    <property type="evidence" value="ECO:0007669"/>
    <property type="project" value="InterPro"/>
</dbReference>
<keyword evidence="4 6" id="KW-0274">FAD</keyword>
<comment type="caution">
    <text evidence="10">The sequence shown here is derived from an EMBL/GenBank/DDBJ whole genome shotgun (WGS) entry which is preliminary data.</text>
</comment>
<evidence type="ECO:0000259" key="9">
    <source>
        <dbReference type="Pfam" id="PF02771"/>
    </source>
</evidence>
<dbReference type="SUPFAM" id="SSF56645">
    <property type="entry name" value="Acyl-CoA dehydrogenase NM domain-like"/>
    <property type="match status" value="1"/>
</dbReference>
<dbReference type="InterPro" id="IPR009100">
    <property type="entry name" value="AcylCoA_DH/oxidase_NM_dom_sf"/>
</dbReference>
<keyword evidence="3 6" id="KW-0285">Flavoprotein</keyword>
<evidence type="ECO:0000256" key="1">
    <source>
        <dbReference type="ARBA" id="ARBA00001974"/>
    </source>
</evidence>
<comment type="similarity">
    <text evidence="2 6">Belongs to the acyl-CoA dehydrogenase family.</text>
</comment>
<gene>
    <name evidence="10" type="ORF">GGR90_002000</name>
</gene>
<evidence type="ECO:0000313" key="10">
    <source>
        <dbReference type="EMBL" id="NJB89825.1"/>
    </source>
</evidence>
<dbReference type="Pfam" id="PF02770">
    <property type="entry name" value="Acyl-CoA_dh_M"/>
    <property type="match status" value="1"/>
</dbReference>
<evidence type="ECO:0000259" key="8">
    <source>
        <dbReference type="Pfam" id="PF02770"/>
    </source>
</evidence>
<dbReference type="InterPro" id="IPR036250">
    <property type="entry name" value="AcylCo_DH-like_C"/>
</dbReference>
<dbReference type="PANTHER" id="PTHR43884">
    <property type="entry name" value="ACYL-COA DEHYDROGENASE"/>
    <property type="match status" value="1"/>
</dbReference>
<proteinExistence type="inferred from homology"/>
<evidence type="ECO:0000259" key="7">
    <source>
        <dbReference type="Pfam" id="PF00441"/>
    </source>
</evidence>
<dbReference type="PANTHER" id="PTHR43884:SF20">
    <property type="entry name" value="ACYL-COA DEHYDROGENASE FADE28"/>
    <property type="match status" value="1"/>
</dbReference>